<dbReference type="AlphaFoldDB" id="D7FM56"/>
<reference evidence="4 5" key="1">
    <citation type="journal article" date="2010" name="Nature">
        <title>The Ectocarpus genome and the independent evolution of multicellularity in brown algae.</title>
        <authorList>
            <person name="Cock J.M."/>
            <person name="Sterck L."/>
            <person name="Rouze P."/>
            <person name="Scornet D."/>
            <person name="Allen A.E."/>
            <person name="Amoutzias G."/>
            <person name="Anthouard V."/>
            <person name="Artiguenave F."/>
            <person name="Aury J.M."/>
            <person name="Badger J.H."/>
            <person name="Beszteri B."/>
            <person name="Billiau K."/>
            <person name="Bonnet E."/>
            <person name="Bothwell J.H."/>
            <person name="Bowler C."/>
            <person name="Boyen C."/>
            <person name="Brownlee C."/>
            <person name="Carrano C.J."/>
            <person name="Charrier B."/>
            <person name="Cho G.Y."/>
            <person name="Coelho S.M."/>
            <person name="Collen J."/>
            <person name="Corre E."/>
            <person name="Da Silva C."/>
            <person name="Delage L."/>
            <person name="Delaroque N."/>
            <person name="Dittami S.M."/>
            <person name="Doulbeau S."/>
            <person name="Elias M."/>
            <person name="Farnham G."/>
            <person name="Gachon C.M."/>
            <person name="Gschloessl B."/>
            <person name="Heesch S."/>
            <person name="Jabbari K."/>
            <person name="Jubin C."/>
            <person name="Kawai H."/>
            <person name="Kimura K."/>
            <person name="Kloareg B."/>
            <person name="Kupper F.C."/>
            <person name="Lang D."/>
            <person name="Le Bail A."/>
            <person name="Leblanc C."/>
            <person name="Lerouge P."/>
            <person name="Lohr M."/>
            <person name="Lopez P.J."/>
            <person name="Martens C."/>
            <person name="Maumus F."/>
            <person name="Michel G."/>
            <person name="Miranda-Saavedra D."/>
            <person name="Morales J."/>
            <person name="Moreau H."/>
            <person name="Motomura T."/>
            <person name="Nagasato C."/>
            <person name="Napoli C.A."/>
            <person name="Nelson D.R."/>
            <person name="Nyvall-Collen P."/>
            <person name="Peters A.F."/>
            <person name="Pommier C."/>
            <person name="Potin P."/>
            <person name="Poulain J."/>
            <person name="Quesneville H."/>
            <person name="Read B."/>
            <person name="Rensing S.A."/>
            <person name="Ritter A."/>
            <person name="Rousvoal S."/>
            <person name="Samanta M."/>
            <person name="Samson G."/>
            <person name="Schroeder D.C."/>
            <person name="Segurens B."/>
            <person name="Strittmatter M."/>
            <person name="Tonon T."/>
            <person name="Tregear J.W."/>
            <person name="Valentin K."/>
            <person name="von Dassow P."/>
            <person name="Yamagishi T."/>
            <person name="Van de Peer Y."/>
            <person name="Wincker P."/>
        </authorList>
    </citation>
    <scope>NUCLEOTIDE SEQUENCE [LARGE SCALE GENOMIC DNA]</scope>
    <source>
        <strain evidence="5">Ec32 / CCAP1310/4</strain>
    </source>
</reference>
<feature type="compositionally biased region" description="Basic and acidic residues" evidence="2">
    <location>
        <begin position="91"/>
        <end position="100"/>
    </location>
</feature>
<keyword evidence="3" id="KW-0732">Signal</keyword>
<protein>
    <submittedName>
        <fullName evidence="4">Uncharacterized protein</fullName>
    </submittedName>
</protein>
<organism evidence="4 5">
    <name type="scientific">Ectocarpus siliculosus</name>
    <name type="common">Brown alga</name>
    <name type="synonym">Conferva siliculosa</name>
    <dbReference type="NCBI Taxonomy" id="2880"/>
    <lineage>
        <taxon>Eukaryota</taxon>
        <taxon>Sar</taxon>
        <taxon>Stramenopiles</taxon>
        <taxon>Ochrophyta</taxon>
        <taxon>PX clade</taxon>
        <taxon>Phaeophyceae</taxon>
        <taxon>Ectocarpales</taxon>
        <taxon>Ectocarpaceae</taxon>
        <taxon>Ectocarpus</taxon>
    </lineage>
</organism>
<evidence type="ECO:0000313" key="5">
    <source>
        <dbReference type="Proteomes" id="UP000002630"/>
    </source>
</evidence>
<sequence>MSRNCVSVLLLVGIAQACLAFVPSWTATFRSSRSQPPASTPAAATFSLSQPSGPICPVFGACDTCGAQFFYPVPGMTSLSAMSEGGEEEGGGDHHAREAADGSPAADEIRAVQDEIRGVERKIEDVEKETAEVVKKTDGIEAAIAGGSRYLGMTDPEALLKQLGRKEEQLRRKEEQLLLSFCTGNSPPLQSNLRTLW</sequence>
<dbReference type="PROSITE" id="PS51257">
    <property type="entry name" value="PROKAR_LIPOPROTEIN"/>
    <property type="match status" value="1"/>
</dbReference>
<dbReference type="Proteomes" id="UP000002630">
    <property type="component" value="Linkage Group LG31"/>
</dbReference>
<dbReference type="EMBL" id="FN649756">
    <property type="protein sequence ID" value="CBJ29879.1"/>
    <property type="molecule type" value="Genomic_DNA"/>
</dbReference>
<dbReference type="InParanoid" id="D7FM56"/>
<feature type="signal peptide" evidence="3">
    <location>
        <begin position="1"/>
        <end position="20"/>
    </location>
</feature>
<name>D7FM56_ECTSI</name>
<feature type="coiled-coil region" evidence="1">
    <location>
        <begin position="109"/>
        <end position="136"/>
    </location>
</feature>
<evidence type="ECO:0000313" key="4">
    <source>
        <dbReference type="EMBL" id="CBJ29879.1"/>
    </source>
</evidence>
<evidence type="ECO:0000256" key="3">
    <source>
        <dbReference type="SAM" id="SignalP"/>
    </source>
</evidence>
<proteinExistence type="predicted"/>
<feature type="region of interest" description="Disordered" evidence="2">
    <location>
        <begin position="80"/>
        <end position="106"/>
    </location>
</feature>
<evidence type="ECO:0000256" key="2">
    <source>
        <dbReference type="SAM" id="MobiDB-lite"/>
    </source>
</evidence>
<accession>D7FM56</accession>
<feature type="chain" id="PRO_5003095281" evidence="3">
    <location>
        <begin position="21"/>
        <end position="197"/>
    </location>
</feature>
<keyword evidence="5" id="KW-1185">Reference proteome</keyword>
<gene>
    <name evidence="4" type="ORF">Esi_0164_0001</name>
</gene>
<dbReference type="EMBL" id="FN648172">
    <property type="protein sequence ID" value="CBJ29879.1"/>
    <property type="molecule type" value="Genomic_DNA"/>
</dbReference>
<evidence type="ECO:0000256" key="1">
    <source>
        <dbReference type="SAM" id="Coils"/>
    </source>
</evidence>
<keyword evidence="1" id="KW-0175">Coiled coil</keyword>